<comment type="pathway">
    <text evidence="3">Carbohydrate biosynthesis; gluconeogenesis.</text>
</comment>
<dbReference type="PANTHER" id="PTHR21139">
    <property type="entry name" value="TRIOSEPHOSPHATE ISOMERASE"/>
    <property type="match status" value="1"/>
</dbReference>
<dbReference type="Gene3D" id="3.20.20.70">
    <property type="entry name" value="Aldolase class I"/>
    <property type="match status" value="1"/>
</dbReference>
<evidence type="ECO:0000313" key="4">
    <source>
        <dbReference type="EMBL" id="HIR59615.1"/>
    </source>
</evidence>
<dbReference type="InterPro" id="IPR013785">
    <property type="entry name" value="Aldolase_TIM"/>
</dbReference>
<sequence>MIVALNHKSNFTKDEILKYLEDYKHLNTYNHEMILIPSICYLPLIPNNITYASQDVSSKTMGAYTGEVTAKAIKSLGAVYTLINHSERTTKINENLEISKQKLEQAFSNDLIPIICIGDTLEEHESGEYVDKIKKDMDYLLSDIDKSKDFIIAYEPIFAIGTGIVPTNNDIEKVTTMLKETYQKKVLYGGSANENNIDELKQVKNIDGFLLGGISLKLPSLQEFLDKLQ</sequence>
<proteinExistence type="inferred from homology"/>
<dbReference type="EMBL" id="DVHC01000062">
    <property type="protein sequence ID" value="HIR59615.1"/>
    <property type="molecule type" value="Genomic_DNA"/>
</dbReference>
<dbReference type="EC" id="5.3.1.1" evidence="3"/>
<dbReference type="GO" id="GO:0019563">
    <property type="term" value="P:glycerol catabolic process"/>
    <property type="evidence" value="ECO:0007669"/>
    <property type="project" value="TreeGrafter"/>
</dbReference>
<evidence type="ECO:0000256" key="3">
    <source>
        <dbReference type="RuleBase" id="RU363013"/>
    </source>
</evidence>
<dbReference type="GO" id="GO:0006094">
    <property type="term" value="P:gluconeogenesis"/>
    <property type="evidence" value="ECO:0007669"/>
    <property type="project" value="UniProtKB-KW"/>
</dbReference>
<evidence type="ECO:0000256" key="1">
    <source>
        <dbReference type="ARBA" id="ARBA00007422"/>
    </source>
</evidence>
<dbReference type="AlphaFoldDB" id="A0A9D1DV82"/>
<dbReference type="CDD" id="cd00311">
    <property type="entry name" value="TIM"/>
    <property type="match status" value="1"/>
</dbReference>
<reference evidence="4" key="2">
    <citation type="journal article" date="2021" name="PeerJ">
        <title>Extensive microbial diversity within the chicken gut microbiome revealed by metagenomics and culture.</title>
        <authorList>
            <person name="Gilroy R."/>
            <person name="Ravi A."/>
            <person name="Getino M."/>
            <person name="Pursley I."/>
            <person name="Horton D.L."/>
            <person name="Alikhan N.F."/>
            <person name="Baker D."/>
            <person name="Gharbi K."/>
            <person name="Hall N."/>
            <person name="Watson M."/>
            <person name="Adriaenssens E.M."/>
            <person name="Foster-Nyarko E."/>
            <person name="Jarju S."/>
            <person name="Secka A."/>
            <person name="Antonio M."/>
            <person name="Oren A."/>
            <person name="Chaudhuri R.R."/>
            <person name="La Ragione R."/>
            <person name="Hildebrand F."/>
            <person name="Pallen M.J."/>
        </authorList>
    </citation>
    <scope>NUCLEOTIDE SEQUENCE</scope>
    <source>
        <strain evidence="4">CHK184-20233</strain>
    </source>
</reference>
<evidence type="ECO:0000313" key="5">
    <source>
        <dbReference type="Proteomes" id="UP000824232"/>
    </source>
</evidence>
<organism evidence="4 5">
    <name type="scientific">Candidatus Onthousia excrementipullorum</name>
    <dbReference type="NCBI Taxonomy" id="2840884"/>
    <lineage>
        <taxon>Bacteria</taxon>
        <taxon>Bacillati</taxon>
        <taxon>Bacillota</taxon>
        <taxon>Bacilli</taxon>
        <taxon>Candidatus Onthousia</taxon>
    </lineage>
</organism>
<comment type="caution">
    <text evidence="4">The sequence shown here is derived from an EMBL/GenBank/DDBJ whole genome shotgun (WGS) entry which is preliminary data.</text>
</comment>
<dbReference type="Pfam" id="PF00121">
    <property type="entry name" value="TIM"/>
    <property type="match status" value="1"/>
</dbReference>
<protein>
    <recommendedName>
        <fullName evidence="3">Triosephosphate isomerase</fullName>
        <ecNumber evidence="3">5.3.1.1</ecNumber>
    </recommendedName>
</protein>
<dbReference type="GO" id="GO:0005829">
    <property type="term" value="C:cytosol"/>
    <property type="evidence" value="ECO:0007669"/>
    <property type="project" value="TreeGrafter"/>
</dbReference>
<evidence type="ECO:0000256" key="2">
    <source>
        <dbReference type="ARBA" id="ARBA00023235"/>
    </source>
</evidence>
<name>A0A9D1DV82_9FIRM</name>
<keyword evidence="3" id="KW-0324">Glycolysis</keyword>
<reference evidence="4" key="1">
    <citation type="submission" date="2020-10" db="EMBL/GenBank/DDBJ databases">
        <authorList>
            <person name="Gilroy R."/>
        </authorList>
    </citation>
    <scope>NUCLEOTIDE SEQUENCE</scope>
    <source>
        <strain evidence="4">CHK184-20233</strain>
    </source>
</reference>
<dbReference type="InterPro" id="IPR035990">
    <property type="entry name" value="TIM_sf"/>
</dbReference>
<keyword evidence="3" id="KW-0312">Gluconeogenesis</keyword>
<dbReference type="GO" id="GO:0004807">
    <property type="term" value="F:triose-phosphate isomerase activity"/>
    <property type="evidence" value="ECO:0007669"/>
    <property type="project" value="UniProtKB-EC"/>
</dbReference>
<dbReference type="SUPFAM" id="SSF51351">
    <property type="entry name" value="Triosephosphate isomerase (TIM)"/>
    <property type="match status" value="1"/>
</dbReference>
<dbReference type="GO" id="GO:0006096">
    <property type="term" value="P:glycolytic process"/>
    <property type="evidence" value="ECO:0007669"/>
    <property type="project" value="UniProtKB-KW"/>
</dbReference>
<comment type="pathway">
    <text evidence="3">Carbohydrate degradation; glycolysis; D-glyceraldehyde 3-phosphate from glycerone phosphate: step 1/1.</text>
</comment>
<keyword evidence="3" id="KW-0963">Cytoplasm</keyword>
<dbReference type="PANTHER" id="PTHR21139:SF42">
    <property type="entry name" value="TRIOSEPHOSPHATE ISOMERASE"/>
    <property type="match status" value="1"/>
</dbReference>
<accession>A0A9D1DV82</accession>
<dbReference type="PROSITE" id="PS51440">
    <property type="entry name" value="TIM_2"/>
    <property type="match status" value="1"/>
</dbReference>
<dbReference type="InterPro" id="IPR000652">
    <property type="entry name" value="Triosephosphate_isomerase"/>
</dbReference>
<dbReference type="Proteomes" id="UP000824232">
    <property type="component" value="Unassembled WGS sequence"/>
</dbReference>
<comment type="subunit">
    <text evidence="3">Homodimer.</text>
</comment>
<dbReference type="GO" id="GO:0046166">
    <property type="term" value="P:glyceraldehyde-3-phosphate biosynthetic process"/>
    <property type="evidence" value="ECO:0007669"/>
    <property type="project" value="TreeGrafter"/>
</dbReference>
<gene>
    <name evidence="4" type="ORF">IAB38_06145</name>
</gene>
<comment type="catalytic activity">
    <reaction evidence="3">
        <text>D-glyceraldehyde 3-phosphate = dihydroxyacetone phosphate</text>
        <dbReference type="Rhea" id="RHEA:18585"/>
        <dbReference type="ChEBI" id="CHEBI:57642"/>
        <dbReference type="ChEBI" id="CHEBI:59776"/>
        <dbReference type="EC" id="5.3.1.1"/>
    </reaction>
</comment>
<comment type="subcellular location">
    <subcellularLocation>
        <location evidence="3">Cytoplasm</location>
    </subcellularLocation>
</comment>
<keyword evidence="2 3" id="KW-0413">Isomerase</keyword>
<comment type="similarity">
    <text evidence="1 3">Belongs to the triosephosphate isomerase family.</text>
</comment>